<dbReference type="Proteomes" id="UP000298663">
    <property type="component" value="Unassembled WGS sequence"/>
</dbReference>
<proteinExistence type="predicted"/>
<reference evidence="1 2" key="1">
    <citation type="journal article" date="2015" name="Genome Biol.">
        <title>Comparative genomics of Steinernema reveals deeply conserved gene regulatory networks.</title>
        <authorList>
            <person name="Dillman A.R."/>
            <person name="Macchietto M."/>
            <person name="Porter C.F."/>
            <person name="Rogers A."/>
            <person name="Williams B."/>
            <person name="Antoshechkin I."/>
            <person name="Lee M.M."/>
            <person name="Goodwin Z."/>
            <person name="Lu X."/>
            <person name="Lewis E.E."/>
            <person name="Goodrich-Blair H."/>
            <person name="Stock S.P."/>
            <person name="Adams B.J."/>
            <person name="Sternberg P.W."/>
            <person name="Mortazavi A."/>
        </authorList>
    </citation>
    <scope>NUCLEOTIDE SEQUENCE [LARGE SCALE GENOMIC DNA]</scope>
    <source>
        <strain evidence="1 2">ALL</strain>
    </source>
</reference>
<accession>A0A4U5P1S3</accession>
<comment type="caution">
    <text evidence="1">The sequence shown here is derived from an EMBL/GenBank/DDBJ whole genome shotgun (WGS) entry which is preliminary data.</text>
</comment>
<organism evidence="1 2">
    <name type="scientific">Steinernema carpocapsae</name>
    <name type="common">Entomopathogenic nematode</name>
    <dbReference type="NCBI Taxonomy" id="34508"/>
    <lineage>
        <taxon>Eukaryota</taxon>
        <taxon>Metazoa</taxon>
        <taxon>Ecdysozoa</taxon>
        <taxon>Nematoda</taxon>
        <taxon>Chromadorea</taxon>
        <taxon>Rhabditida</taxon>
        <taxon>Tylenchina</taxon>
        <taxon>Panagrolaimomorpha</taxon>
        <taxon>Strongyloidoidea</taxon>
        <taxon>Steinernematidae</taxon>
        <taxon>Steinernema</taxon>
    </lineage>
</organism>
<reference evidence="1 2" key="2">
    <citation type="journal article" date="2019" name="G3 (Bethesda)">
        <title>Hybrid Assembly of the Genome of the Entomopathogenic Nematode Steinernema carpocapsae Identifies the X-Chromosome.</title>
        <authorList>
            <person name="Serra L."/>
            <person name="Macchietto M."/>
            <person name="Macias-Munoz A."/>
            <person name="McGill C.J."/>
            <person name="Rodriguez I.M."/>
            <person name="Rodriguez B."/>
            <person name="Murad R."/>
            <person name="Mortazavi A."/>
        </authorList>
    </citation>
    <scope>NUCLEOTIDE SEQUENCE [LARGE SCALE GENOMIC DNA]</scope>
    <source>
        <strain evidence="1 2">ALL</strain>
    </source>
</reference>
<name>A0A4U5P1S3_STECR</name>
<sequence length="71" mass="8130">MLFRTFLQFLNNVSILEFCNRHSNFVCPAKIDIHHHVNRITKNTLFSCLRGSKLGRTRTASVDVLVGVVDE</sequence>
<evidence type="ECO:0000313" key="1">
    <source>
        <dbReference type="EMBL" id="TKR89740.1"/>
    </source>
</evidence>
<keyword evidence="2" id="KW-1185">Reference proteome</keyword>
<dbReference type="EMBL" id="AZBU02000003">
    <property type="protein sequence ID" value="TKR89740.1"/>
    <property type="molecule type" value="Genomic_DNA"/>
</dbReference>
<dbReference type="AlphaFoldDB" id="A0A4U5P1S3"/>
<evidence type="ECO:0000313" key="2">
    <source>
        <dbReference type="Proteomes" id="UP000298663"/>
    </source>
</evidence>
<protein>
    <submittedName>
        <fullName evidence="1">Uncharacterized protein</fullName>
    </submittedName>
</protein>
<gene>
    <name evidence="1" type="ORF">L596_013797</name>
</gene>